<evidence type="ECO:0000256" key="1">
    <source>
        <dbReference type="ARBA" id="ARBA00022845"/>
    </source>
</evidence>
<dbReference type="Proteomes" id="UP000823629">
    <property type="component" value="Unassembled WGS sequence"/>
</dbReference>
<dbReference type="GO" id="GO:0043024">
    <property type="term" value="F:ribosomal small subunit binding"/>
    <property type="evidence" value="ECO:0007669"/>
    <property type="project" value="TreeGrafter"/>
</dbReference>
<reference evidence="4" key="1">
    <citation type="submission" date="2020-10" db="EMBL/GenBank/DDBJ databases">
        <authorList>
            <person name="Gilroy R."/>
        </authorList>
    </citation>
    <scope>NUCLEOTIDE SEQUENCE</scope>
    <source>
        <strain evidence="4">1748</strain>
    </source>
</reference>
<dbReference type="SUPFAM" id="SSF69754">
    <property type="entry name" value="Ribosome binding protein Y (YfiA homologue)"/>
    <property type="match status" value="1"/>
</dbReference>
<dbReference type="InterPro" id="IPR034694">
    <property type="entry name" value="HPF_long/plastid"/>
</dbReference>
<evidence type="ECO:0000259" key="3">
    <source>
        <dbReference type="Pfam" id="PF16321"/>
    </source>
</evidence>
<comment type="function">
    <text evidence="2">Required for dimerization of active 70S ribosomes into 100S ribosomes in stationary phase; 100S ribosomes are translationally inactive and sometimes present during exponential growth.</text>
</comment>
<dbReference type="EMBL" id="JADING010000093">
    <property type="protein sequence ID" value="MBO8414482.1"/>
    <property type="molecule type" value="Genomic_DNA"/>
</dbReference>
<reference evidence="4" key="2">
    <citation type="journal article" date="2021" name="PeerJ">
        <title>Extensive microbial diversity within the chicken gut microbiome revealed by metagenomics and culture.</title>
        <authorList>
            <person name="Gilroy R."/>
            <person name="Ravi A."/>
            <person name="Getino M."/>
            <person name="Pursley I."/>
            <person name="Horton D.L."/>
            <person name="Alikhan N.F."/>
            <person name="Baker D."/>
            <person name="Gharbi K."/>
            <person name="Hall N."/>
            <person name="Watson M."/>
            <person name="Adriaenssens E.M."/>
            <person name="Foster-Nyarko E."/>
            <person name="Jarju S."/>
            <person name="Secka A."/>
            <person name="Antonio M."/>
            <person name="Oren A."/>
            <person name="Chaudhuri R.R."/>
            <person name="La Ragione R."/>
            <person name="Hildebrand F."/>
            <person name="Pallen M.J."/>
        </authorList>
    </citation>
    <scope>NUCLEOTIDE SEQUENCE</scope>
    <source>
        <strain evidence="4">1748</strain>
    </source>
</reference>
<evidence type="ECO:0000313" key="5">
    <source>
        <dbReference type="Proteomes" id="UP000823629"/>
    </source>
</evidence>
<dbReference type="InterPro" id="IPR032528">
    <property type="entry name" value="Ribosom_S30AE_C"/>
</dbReference>
<dbReference type="GO" id="GO:0045900">
    <property type="term" value="P:negative regulation of translational elongation"/>
    <property type="evidence" value="ECO:0007669"/>
    <property type="project" value="TreeGrafter"/>
</dbReference>
<comment type="subcellular location">
    <subcellularLocation>
        <location evidence="2">Cytoplasm</location>
    </subcellularLocation>
</comment>
<dbReference type="AlphaFoldDB" id="A0A9D9D8R2"/>
<dbReference type="GO" id="GO:0022627">
    <property type="term" value="C:cytosolic small ribosomal subunit"/>
    <property type="evidence" value="ECO:0007669"/>
    <property type="project" value="TreeGrafter"/>
</dbReference>
<dbReference type="PANTHER" id="PTHR33231">
    <property type="entry name" value="30S RIBOSOMAL PROTEIN"/>
    <property type="match status" value="1"/>
</dbReference>
<evidence type="ECO:0000256" key="2">
    <source>
        <dbReference type="HAMAP-Rule" id="MF_00839"/>
    </source>
</evidence>
<name>A0A9D9D8R2_9BACL</name>
<proteinExistence type="inferred from homology"/>
<keyword evidence="1 2" id="KW-0810">Translation regulation</keyword>
<dbReference type="InterPro" id="IPR036567">
    <property type="entry name" value="RHF-like"/>
</dbReference>
<dbReference type="InterPro" id="IPR050574">
    <property type="entry name" value="HPF/YfiA_ribosome-assoc"/>
</dbReference>
<keyword evidence="2" id="KW-0963">Cytoplasm</keyword>
<dbReference type="Gene3D" id="3.30.505.50">
    <property type="entry name" value="Sigma 54 modulation/S30EA ribosomal protein, C-terminal domain"/>
    <property type="match status" value="1"/>
</dbReference>
<comment type="caution">
    <text evidence="4">The sequence shown here is derived from an EMBL/GenBank/DDBJ whole genome shotgun (WGS) entry which is preliminary data.</text>
</comment>
<feature type="domain" description="Sigma 54 modulation/S30EA ribosomal protein C-terminal" evidence="3">
    <location>
        <begin position="128"/>
        <end position="182"/>
    </location>
</feature>
<organism evidence="4 5">
    <name type="scientific">Candidatus Scatoplasma merdavium</name>
    <dbReference type="NCBI Taxonomy" id="2840932"/>
    <lineage>
        <taxon>Bacteria</taxon>
        <taxon>Bacillati</taxon>
        <taxon>Bacillota</taxon>
        <taxon>Bacilli</taxon>
        <taxon>Bacillales</taxon>
        <taxon>Candidatus Scatoplasma</taxon>
    </lineage>
</organism>
<dbReference type="PANTHER" id="PTHR33231:SF1">
    <property type="entry name" value="30S RIBOSOMAL PROTEIN"/>
    <property type="match status" value="1"/>
</dbReference>
<sequence length="187" mass="21172">MKGTNDMEYQIVGRGVEITPALKEYALKKISKMEKYFEKGSDVHCTITISVIKIYQIAEVSIQADGIYLRAKVNDQKDAYAAIDLVVDKLEGQIRKMKAQLERLRRQSGIAKAIALEVINGDEEPESAKDIVKRKTLSLTPMDIEEAITRMDALDHPFFIFEDSSTHNTCILYRRDDGEFGLIEAVK</sequence>
<dbReference type="Gene3D" id="3.30.160.100">
    <property type="entry name" value="Ribosome hibernation promotion factor-like"/>
    <property type="match status" value="1"/>
</dbReference>
<dbReference type="Pfam" id="PF16321">
    <property type="entry name" value="Ribosom_S30AE_C"/>
    <property type="match status" value="1"/>
</dbReference>
<comment type="similarity">
    <text evidence="2">Belongs to the HPF/YfiA ribosome-associated protein family. Long HPF subfamily.</text>
</comment>
<dbReference type="Pfam" id="PF02482">
    <property type="entry name" value="Ribosomal_S30AE"/>
    <property type="match status" value="1"/>
</dbReference>
<dbReference type="InterPro" id="IPR038416">
    <property type="entry name" value="Ribosom_S30AE_C_sf"/>
</dbReference>
<dbReference type="CDD" id="cd00552">
    <property type="entry name" value="RaiA"/>
    <property type="match status" value="1"/>
</dbReference>
<protein>
    <recommendedName>
        <fullName evidence="2">Ribosome hibernation promoting factor</fullName>
        <shortName evidence="2">HPF</shortName>
    </recommendedName>
</protein>
<accession>A0A9D9D8R2</accession>
<gene>
    <name evidence="4" type="primary">raiA</name>
    <name evidence="2" type="synonym">hpf</name>
    <name evidence="4" type="ORF">IAC78_03310</name>
</gene>
<dbReference type="NCBIfam" id="TIGR00741">
    <property type="entry name" value="yfiA"/>
    <property type="match status" value="1"/>
</dbReference>
<comment type="subunit">
    <text evidence="2">Interacts with 100S ribosomes.</text>
</comment>
<evidence type="ECO:0000313" key="4">
    <source>
        <dbReference type="EMBL" id="MBO8414482.1"/>
    </source>
</evidence>
<dbReference type="HAMAP" id="MF_00839">
    <property type="entry name" value="HPF"/>
    <property type="match status" value="1"/>
</dbReference>
<dbReference type="InterPro" id="IPR003489">
    <property type="entry name" value="RHF/RaiA"/>
</dbReference>